<feature type="region of interest" description="Disordered" evidence="11">
    <location>
        <begin position="153"/>
        <end position="173"/>
    </location>
</feature>
<keyword evidence="2" id="KW-0479">Metal-binding</keyword>
<name>A0AAJ7UA45_PETMA</name>
<keyword evidence="9" id="KW-0539">Nucleus</keyword>
<dbReference type="GeneID" id="116955095"/>
<keyword evidence="13" id="KW-1185">Reference proteome</keyword>
<dbReference type="GO" id="GO:0003700">
    <property type="term" value="F:DNA-binding transcription factor activity"/>
    <property type="evidence" value="ECO:0007669"/>
    <property type="project" value="TreeGrafter"/>
</dbReference>
<feature type="domain" description="C2H2-type" evidence="12">
    <location>
        <begin position="480"/>
        <end position="507"/>
    </location>
</feature>
<dbReference type="PANTHER" id="PTHR24404">
    <property type="entry name" value="ZINC FINGER PROTEIN"/>
    <property type="match status" value="1"/>
</dbReference>
<evidence type="ECO:0000256" key="10">
    <source>
        <dbReference type="PROSITE-ProRule" id="PRU00042"/>
    </source>
</evidence>
<evidence type="ECO:0000313" key="14">
    <source>
        <dbReference type="RefSeq" id="XP_032831959.1"/>
    </source>
</evidence>
<feature type="compositionally biased region" description="Acidic residues" evidence="11">
    <location>
        <begin position="285"/>
        <end position="301"/>
    </location>
</feature>
<dbReference type="SMART" id="SM00355">
    <property type="entry name" value="ZnF_C2H2"/>
    <property type="match status" value="3"/>
</dbReference>
<dbReference type="Pfam" id="PF00096">
    <property type="entry name" value="zf-C2H2"/>
    <property type="match status" value="3"/>
</dbReference>
<dbReference type="Gene3D" id="3.30.160.60">
    <property type="entry name" value="Classic Zinc Finger"/>
    <property type="match status" value="3"/>
</dbReference>
<accession>A0AAJ7UA45</accession>
<reference evidence="14" key="1">
    <citation type="submission" date="2025-08" db="UniProtKB">
        <authorList>
            <consortium name="RefSeq"/>
        </authorList>
    </citation>
    <scope>IDENTIFICATION</scope>
    <source>
        <tissue evidence="14">Sperm</tissue>
    </source>
</reference>
<dbReference type="InterPro" id="IPR013087">
    <property type="entry name" value="Znf_C2H2_type"/>
</dbReference>
<dbReference type="KEGG" id="pmrn:116955095"/>
<keyword evidence="7" id="KW-0238">DNA-binding</keyword>
<dbReference type="GO" id="GO:0008270">
    <property type="term" value="F:zinc ion binding"/>
    <property type="evidence" value="ECO:0007669"/>
    <property type="project" value="UniProtKB-KW"/>
</dbReference>
<protein>
    <submittedName>
        <fullName evidence="14">Transcriptional repressor scratch 1-like</fullName>
    </submittedName>
</protein>
<keyword evidence="6" id="KW-0805">Transcription regulation</keyword>
<dbReference type="PROSITE" id="PS00028">
    <property type="entry name" value="ZINC_FINGER_C2H2_1"/>
    <property type="match status" value="3"/>
</dbReference>
<keyword evidence="4 10" id="KW-0863">Zinc-finger</keyword>
<evidence type="ECO:0000256" key="1">
    <source>
        <dbReference type="ARBA" id="ARBA00004123"/>
    </source>
</evidence>
<keyword evidence="3" id="KW-0677">Repeat</keyword>
<evidence type="ECO:0000256" key="7">
    <source>
        <dbReference type="ARBA" id="ARBA00023125"/>
    </source>
</evidence>
<gene>
    <name evidence="14" type="primary">LOC116955095</name>
</gene>
<organism evidence="13 14">
    <name type="scientific">Petromyzon marinus</name>
    <name type="common">Sea lamprey</name>
    <dbReference type="NCBI Taxonomy" id="7757"/>
    <lineage>
        <taxon>Eukaryota</taxon>
        <taxon>Metazoa</taxon>
        <taxon>Chordata</taxon>
        <taxon>Craniata</taxon>
        <taxon>Vertebrata</taxon>
        <taxon>Cyclostomata</taxon>
        <taxon>Hyperoartia</taxon>
        <taxon>Petromyzontiformes</taxon>
        <taxon>Petromyzontidae</taxon>
        <taxon>Petromyzon</taxon>
    </lineage>
</organism>
<keyword evidence="5" id="KW-0862">Zinc</keyword>
<evidence type="ECO:0000256" key="9">
    <source>
        <dbReference type="ARBA" id="ARBA00023242"/>
    </source>
</evidence>
<dbReference type="FunFam" id="3.30.160.60:FF:000710">
    <property type="entry name" value="Zinc finger protein 768"/>
    <property type="match status" value="1"/>
</dbReference>
<feature type="domain" description="C2H2-type" evidence="12">
    <location>
        <begin position="451"/>
        <end position="479"/>
    </location>
</feature>
<dbReference type="PROSITE" id="PS50157">
    <property type="entry name" value="ZINC_FINGER_C2H2_2"/>
    <property type="match status" value="3"/>
</dbReference>
<feature type="compositionally biased region" description="Gly residues" evidence="11">
    <location>
        <begin position="302"/>
        <end position="312"/>
    </location>
</feature>
<dbReference type="PANTHER" id="PTHR24404:SF114">
    <property type="entry name" value="KLUMPFUSS, ISOFORM B-RELATED"/>
    <property type="match status" value="1"/>
</dbReference>
<keyword evidence="8" id="KW-0804">Transcription</keyword>
<dbReference type="AlphaFoldDB" id="A0AAJ7UA45"/>
<evidence type="ECO:0000256" key="5">
    <source>
        <dbReference type="ARBA" id="ARBA00022833"/>
    </source>
</evidence>
<evidence type="ECO:0000256" key="8">
    <source>
        <dbReference type="ARBA" id="ARBA00023163"/>
    </source>
</evidence>
<evidence type="ECO:0000256" key="6">
    <source>
        <dbReference type="ARBA" id="ARBA00023015"/>
    </source>
</evidence>
<evidence type="ECO:0000256" key="11">
    <source>
        <dbReference type="SAM" id="MobiDB-lite"/>
    </source>
</evidence>
<evidence type="ECO:0000259" key="12">
    <source>
        <dbReference type="PROSITE" id="PS50157"/>
    </source>
</evidence>
<feature type="domain" description="C2H2-type" evidence="12">
    <location>
        <begin position="508"/>
        <end position="533"/>
    </location>
</feature>
<comment type="subcellular location">
    <subcellularLocation>
        <location evidence="1">Nucleus</location>
    </subcellularLocation>
</comment>
<dbReference type="InterPro" id="IPR050589">
    <property type="entry name" value="Ikaros_C2H2-ZF"/>
</dbReference>
<dbReference type="SUPFAM" id="SSF57667">
    <property type="entry name" value="beta-beta-alpha zinc fingers"/>
    <property type="match status" value="2"/>
</dbReference>
<dbReference type="FunFam" id="3.30.160.60:FF:002716">
    <property type="entry name" value="Zinc finger protein 212"/>
    <property type="match status" value="1"/>
</dbReference>
<dbReference type="GO" id="GO:0005634">
    <property type="term" value="C:nucleus"/>
    <property type="evidence" value="ECO:0007669"/>
    <property type="project" value="UniProtKB-SubCell"/>
</dbReference>
<feature type="region of interest" description="Disordered" evidence="11">
    <location>
        <begin position="284"/>
        <end position="406"/>
    </location>
</feature>
<proteinExistence type="predicted"/>
<evidence type="ECO:0000256" key="4">
    <source>
        <dbReference type="ARBA" id="ARBA00022771"/>
    </source>
</evidence>
<dbReference type="Proteomes" id="UP001318040">
    <property type="component" value="Chromosome 58"/>
</dbReference>
<evidence type="ECO:0000313" key="13">
    <source>
        <dbReference type="Proteomes" id="UP001318040"/>
    </source>
</evidence>
<evidence type="ECO:0000256" key="3">
    <source>
        <dbReference type="ARBA" id="ARBA00022737"/>
    </source>
</evidence>
<dbReference type="InterPro" id="IPR036236">
    <property type="entry name" value="Znf_C2H2_sf"/>
</dbReference>
<dbReference type="GO" id="GO:0006357">
    <property type="term" value="P:regulation of transcription by RNA polymerase II"/>
    <property type="evidence" value="ECO:0007669"/>
    <property type="project" value="TreeGrafter"/>
</dbReference>
<sequence>MAALCAEAVLDPREDFPAWLGAHGVSARVLEAVEAELGIGDYEALLACAAQAPVRAELLAAAKERLPFAFYAALRRVAEQVGRGAGGCGGGAGGCGGGHHDGPSDVLALHPFLGSLLDTIVHMLSNLSRELSHSAERFRLLDAATFYGHGADEDRDVRLSSPGHSVQDGDGYGEDAAEASALDMDEDGAAPDGTAVVRWSRGVSSAGLHDGALEPPDAHVAAVGPAAIGAGEAEADDAAGVAEAWRAASVKTEPLHEGEKAGAAEGSLACELDEASAFCQGAVETQDDEDYDNDDIDDNDEGGGGGGGGGATPGRAPRWGSLERGASWADRGHEPPDRWPGNFHPPLPKLESSEGHGSDGAYAQQHRHSSPPPPCSWQTGDVSAAPRLDPTERSRGQQQQQQLPAERFVRSDVECEGLACRAAYAHVYGDDDVVVVTDEQLAHGGGGNSPRVCPDCGMSFRTPSKLCRHRQSRHSEQKPYVCDECGKRFSLIHNLNQHRRIHSGEKPFVCEECGMTFGRKYHLHRHKKTHSIH</sequence>
<evidence type="ECO:0000256" key="2">
    <source>
        <dbReference type="ARBA" id="ARBA00022723"/>
    </source>
</evidence>
<dbReference type="GO" id="GO:0000978">
    <property type="term" value="F:RNA polymerase II cis-regulatory region sequence-specific DNA binding"/>
    <property type="evidence" value="ECO:0007669"/>
    <property type="project" value="TreeGrafter"/>
</dbReference>
<dbReference type="RefSeq" id="XP_032831959.1">
    <property type="nucleotide sequence ID" value="XM_032976068.1"/>
</dbReference>